<keyword evidence="1" id="KW-1133">Transmembrane helix</keyword>
<evidence type="ECO:0000256" key="1">
    <source>
        <dbReference type="SAM" id="Phobius"/>
    </source>
</evidence>
<protein>
    <submittedName>
        <fullName evidence="2">Uncharacterized protein</fullName>
    </submittedName>
</protein>
<dbReference type="KEGG" id="noa:BKM31_35455"/>
<evidence type="ECO:0000313" key="3">
    <source>
        <dbReference type="Proteomes" id="UP000190797"/>
    </source>
</evidence>
<keyword evidence="1" id="KW-0812">Transmembrane</keyword>
<dbReference type="EMBL" id="CP017717">
    <property type="protein sequence ID" value="AQZ66055.1"/>
    <property type="molecule type" value="Genomic_DNA"/>
</dbReference>
<reference evidence="3" key="1">
    <citation type="journal article" date="2017" name="Med. Chem. Commun.">
        <title>Nonomuraea sp. ATCC 55076 harbours the largest actinomycete chromosome to date and the kistamicin biosynthetic gene cluster.</title>
        <authorList>
            <person name="Nazari B."/>
            <person name="Forneris C.C."/>
            <person name="Gibson M.I."/>
            <person name="Moon K."/>
            <person name="Schramma K.R."/>
            <person name="Seyedsayamdost M.R."/>
        </authorList>
    </citation>
    <scope>NUCLEOTIDE SEQUENCE [LARGE SCALE GENOMIC DNA]</scope>
    <source>
        <strain evidence="3">ATCC 55076</strain>
    </source>
</reference>
<feature type="transmembrane region" description="Helical" evidence="1">
    <location>
        <begin position="74"/>
        <end position="95"/>
    </location>
</feature>
<name>A0A1V0A763_9ACTN</name>
<keyword evidence="1" id="KW-0472">Membrane</keyword>
<feature type="transmembrane region" description="Helical" evidence="1">
    <location>
        <begin position="41"/>
        <end position="62"/>
    </location>
</feature>
<gene>
    <name evidence="2" type="ORF">BKM31_35455</name>
</gene>
<evidence type="ECO:0000313" key="2">
    <source>
        <dbReference type="EMBL" id="AQZ66055.1"/>
    </source>
</evidence>
<dbReference type="Proteomes" id="UP000190797">
    <property type="component" value="Chromosome"/>
</dbReference>
<proteinExistence type="predicted"/>
<organism evidence="2 3">
    <name type="scientific">[Actinomadura] parvosata subsp. kistnae</name>
    <dbReference type="NCBI Taxonomy" id="1909395"/>
    <lineage>
        <taxon>Bacteria</taxon>
        <taxon>Bacillati</taxon>
        <taxon>Actinomycetota</taxon>
        <taxon>Actinomycetes</taxon>
        <taxon>Streptosporangiales</taxon>
        <taxon>Streptosporangiaceae</taxon>
        <taxon>Nonomuraea</taxon>
    </lineage>
</organism>
<accession>A0A1V0A763</accession>
<dbReference type="AlphaFoldDB" id="A0A1V0A763"/>
<feature type="transmembrane region" description="Helical" evidence="1">
    <location>
        <begin position="101"/>
        <end position="125"/>
    </location>
</feature>
<keyword evidence="3" id="KW-1185">Reference proteome</keyword>
<sequence length="131" mass="12960">MGWELRVPVGGMSMRILAVGLALGGLSPVMMAGLSPGGLSLVMVAGSSLGGLSPGMVAGFSLGELSPVMAARLWASGLAPMVVAGLSVGGLSWVARFSGGWLLPAAVPGLLGEACGMEVLVGVLGERWRAA</sequence>